<protein>
    <submittedName>
        <fullName evidence="1">Endospore germination permease</fullName>
    </submittedName>
</protein>
<evidence type="ECO:0000313" key="2">
    <source>
        <dbReference type="Proteomes" id="UP001631969"/>
    </source>
</evidence>
<accession>A0ACC7NUE7</accession>
<keyword evidence="2" id="KW-1185">Reference proteome</keyword>
<comment type="caution">
    <text evidence="1">The sequence shown here is derived from an EMBL/GenBank/DDBJ whole genome shotgun (WGS) entry which is preliminary data.</text>
</comment>
<reference evidence="1" key="1">
    <citation type="submission" date="2024-12" db="EMBL/GenBank/DDBJ databases">
        <authorList>
            <person name="Wu N."/>
        </authorList>
    </citation>
    <scope>NUCLEOTIDE SEQUENCE</scope>
    <source>
        <strain evidence="1">P15</strain>
    </source>
</reference>
<gene>
    <name evidence="1" type="ORF">ACI1P1_08580</name>
</gene>
<dbReference type="Proteomes" id="UP001631969">
    <property type="component" value="Unassembled WGS sequence"/>
</dbReference>
<proteinExistence type="predicted"/>
<name>A0ACC7NUE7_9BACL</name>
<dbReference type="EMBL" id="JBJURJ010000005">
    <property type="protein sequence ID" value="MFM9328338.1"/>
    <property type="molecule type" value="Genomic_DNA"/>
</dbReference>
<evidence type="ECO:0000313" key="1">
    <source>
        <dbReference type="EMBL" id="MFM9328338.1"/>
    </source>
</evidence>
<sequence>MKEHISVWQLGALIYATIIPTAILVVPSVVMAHSKQDAWISIAGATVLGVGIAWLTGALAMRVPQSSSFLGWISQRLGKWIAIVVGLLLTLYYISISSIILQEFTNILSDQILFETPDWVIMFIIMCVCSYAVYGGVEVIARVNGVVTTVSIITYCISLLLFINLIEPSQLLPVMNTPFPHIAYGGLLPLGWLSETALVLLLGPFLQSKKGIAKAAMGGTVAAGFHLTITVALCLILFGPIMPQQFRYPTFSMIEIIKLGTTLERLDILFVSFWVCTIYIKMTLFLFGAFHCLTETFRIKPSKSVLLGLNLVIMATAFVSYHDETVFDNQMQHITPYELLGMNLVLPALLAVALFIRKKVPRKRRS</sequence>
<organism evidence="1 2">
    <name type="scientific">Paenibacillus mesotrionivorans</name>
    <dbReference type="NCBI Taxonomy" id="3160968"/>
    <lineage>
        <taxon>Bacteria</taxon>
        <taxon>Bacillati</taxon>
        <taxon>Bacillota</taxon>
        <taxon>Bacilli</taxon>
        <taxon>Bacillales</taxon>
        <taxon>Paenibacillaceae</taxon>
        <taxon>Paenibacillus</taxon>
    </lineage>
</organism>